<feature type="compositionally biased region" description="Polar residues" evidence="2">
    <location>
        <begin position="1251"/>
        <end position="1269"/>
    </location>
</feature>
<dbReference type="Pfam" id="PF10193">
    <property type="entry name" value="Telomere_reg-2"/>
    <property type="match status" value="1"/>
</dbReference>
<dbReference type="GO" id="GO:0042162">
    <property type="term" value="F:telomeric DNA binding"/>
    <property type="evidence" value="ECO:0007669"/>
    <property type="project" value="TreeGrafter"/>
</dbReference>
<evidence type="ECO:0000313" key="5">
    <source>
        <dbReference type="Proteomes" id="UP000232323"/>
    </source>
</evidence>
<feature type="compositionally biased region" description="Basic and acidic residues" evidence="2">
    <location>
        <begin position="1065"/>
        <end position="1075"/>
    </location>
</feature>
<dbReference type="GO" id="GO:0005829">
    <property type="term" value="C:cytosol"/>
    <property type="evidence" value="ECO:0007669"/>
    <property type="project" value="TreeGrafter"/>
</dbReference>
<gene>
    <name evidence="4" type="ORF">CEUSTIGMA_g10396.t1</name>
</gene>
<reference evidence="4 5" key="1">
    <citation type="submission" date="2017-08" db="EMBL/GenBank/DDBJ databases">
        <title>Acidophilic green algal genome provides insights into adaptation to an acidic environment.</title>
        <authorList>
            <person name="Hirooka S."/>
            <person name="Hirose Y."/>
            <person name="Kanesaki Y."/>
            <person name="Higuchi S."/>
            <person name="Fujiwara T."/>
            <person name="Onuma R."/>
            <person name="Era A."/>
            <person name="Ohbayashi R."/>
            <person name="Uzuka A."/>
            <person name="Nozaki H."/>
            <person name="Yoshikawa H."/>
            <person name="Miyagishima S.Y."/>
        </authorList>
    </citation>
    <scope>NUCLEOTIDE SEQUENCE [LARGE SCALE GENOMIC DNA]</scope>
    <source>
        <strain evidence="4 5">NIES-2499</strain>
    </source>
</reference>
<keyword evidence="5" id="KW-1185">Reference proteome</keyword>
<feature type="compositionally biased region" description="Acidic residues" evidence="2">
    <location>
        <begin position="1040"/>
        <end position="1056"/>
    </location>
</feature>
<feature type="compositionally biased region" description="Polar residues" evidence="2">
    <location>
        <begin position="921"/>
        <end position="930"/>
    </location>
</feature>
<dbReference type="GO" id="GO:0051083">
    <property type="term" value="P:'de novo' cotranslational protein folding"/>
    <property type="evidence" value="ECO:0007669"/>
    <property type="project" value="TreeGrafter"/>
</dbReference>
<feature type="region of interest" description="Disordered" evidence="2">
    <location>
        <begin position="1247"/>
        <end position="1269"/>
    </location>
</feature>
<evidence type="ECO:0000259" key="3">
    <source>
        <dbReference type="Pfam" id="PF10193"/>
    </source>
</evidence>
<sequence length="1557" mass="167577">MAPRLTALTPLVRETTHLLLEAGNATEFLSVIQILHSIVLLGCLPSTEINTRKPEEHVSSSPPTSNHVRSGRMSLGARNIWQDHGATAAGPPARTFSTERLTLYANILIEGSNPGSAVDVDALWWDIYSEFYGQAFPHLADALLLCSSKFLSGTTHGLLIKSMVTDIFRLAPAPCALNALVGYLTTVSPIPDQRGFIDQRGAHDDLINRKQGRQQGMNGSSSAARMPVISVEGSDLASELLYDLFIIPASGAAPSKDVTVGTSDHGAGDDEGCEVVSLDNTKRSQDCSLMNHEGNNNPDEPSSHVPAAGPSVHGKVNSEALRCEVATSLTAAAADEVQFCLKSQQGSSSSSSRNHQDTDTKMHGIHELIVCTALAALGCMGMPTSQHGVATALRMNQQQPGHTPDITPTSVTMDNGPAISHLNPDESSPPSSTDVDDASYVPGSAFTALQGTDSQQGTAAQCTDNQQGPVVAFKGTTAFLKPLAYLLQSPEEVAGLLVSIPDRVLVSFPSRPSTTPEESRDIHEVSISQVINGSLIQETSHAIIASPVDFSWLRSILDCLFEVCSNPDKLASQVRQGGCSWEVAWKQRRRAMHYAATAVLGGSTSPRMQPLPTHEASSHPPTLMVAVVSPEEAVLATVSEDLIVALIERLCRRGMVRMVASAFLSFSQEGCATAIHRVLLRLMSSGGRCLERLIEEMLAALAVKCEYPTHLQPEELYVWARQHRRAQAAAEVSNNMLYTAVSTHMPLCYLLSAPPVLSHPELRYVLVDRLLLARTLPSPSLMVLLDLTCLLQAAGSSNRGGSVQDDLYSPVLEPIMVGGVGGDTRSLEVEDLVQRGSKDYAGSRSSRICGAVRQPIELFSMTDITARVAQVWGDAATLHQLPLTRQGYLSHCLALLLCRLTSAHLQQQQQPQQRADASSHLPGNSNTTTHPVRPAPTNKLILPHLVQGVSARLGSCLVSQRRQALRVGRIFSQILDPTSDLFNDQVGGLGWAEEELWEGAVSFKLPPILSTSMQQQDISHTAVNPSGLNQGHISAVDYSVTEEETDSDDDSEEEDAGSMPLPRFSVKENPEAEAWKRVDPKSLQLRSQVVALRKADDTQGMLTALSRLEVLVRACPDELEEVAPELVRALMHCRPPEWAQAEAKSPENSPETQRLRCLVALSSICPVPAGDTLINELYSPHLDTTQRLLILDTLSAAARELSLVNPSTMPRLVLLPGAAPRVEYIEQPSHQKNHEKKGAAMMTIDRVSNGAGPSTASPSHEASNAVNKSYSAGRGRTRIWGPVALRKRGEREPQAQRNRFVDVALRWAAGLLGQVDSSRPGMDLLHRDALLLGRLLATLASFSEFVANAPVALGLASACMELLKSPDVHKHQDAYVRRAALLAAGQVLASLPRERVAAALASSASSAILSDVRSSPASIMSSTHPAWLLLDSSRGRDFDYRQAHSGRGGGKMGSVADEVLLERLDWIQGWLREVASADMDETCRMMAEACVNIQAGLARQALQDLHHQERAQLIGAAIHQEGMLMTGGPEAQSPHAGNMGGRPLVVELAGSLKKASD</sequence>
<dbReference type="InterPro" id="IPR038528">
    <property type="entry name" value="TEL2_C_sf"/>
</dbReference>
<proteinExistence type="inferred from homology"/>
<protein>
    <recommendedName>
        <fullName evidence="3">Telomere length regulation protein conserved domain-containing protein</fullName>
    </recommendedName>
</protein>
<feature type="domain" description="Telomere length regulation protein conserved" evidence="3">
    <location>
        <begin position="1085"/>
        <end position="1198"/>
    </location>
</feature>
<dbReference type="GO" id="GO:0051879">
    <property type="term" value="F:Hsp90 protein binding"/>
    <property type="evidence" value="ECO:0007669"/>
    <property type="project" value="TreeGrafter"/>
</dbReference>
<dbReference type="InterPro" id="IPR019337">
    <property type="entry name" value="Telomere_length_regulation_dom"/>
</dbReference>
<dbReference type="Proteomes" id="UP000232323">
    <property type="component" value="Unassembled WGS sequence"/>
</dbReference>
<accession>A0A250XJ73</accession>
<feature type="region of interest" description="Disordered" evidence="2">
    <location>
        <begin position="908"/>
        <end position="936"/>
    </location>
</feature>
<feature type="region of interest" description="Disordered" evidence="2">
    <location>
        <begin position="1040"/>
        <end position="1075"/>
    </location>
</feature>
<comment type="caution">
    <text evidence="4">The sequence shown here is derived from an EMBL/GenBank/DDBJ whole genome shotgun (WGS) entry which is preliminary data.</text>
</comment>
<dbReference type="EMBL" id="BEGY01000089">
    <property type="protein sequence ID" value="GAX82969.1"/>
    <property type="molecule type" value="Genomic_DNA"/>
</dbReference>
<organism evidence="4 5">
    <name type="scientific">Chlamydomonas eustigma</name>
    <dbReference type="NCBI Taxonomy" id="1157962"/>
    <lineage>
        <taxon>Eukaryota</taxon>
        <taxon>Viridiplantae</taxon>
        <taxon>Chlorophyta</taxon>
        <taxon>core chlorophytes</taxon>
        <taxon>Chlorophyceae</taxon>
        <taxon>CS clade</taxon>
        <taxon>Chlamydomonadales</taxon>
        <taxon>Chlamydomonadaceae</taxon>
        <taxon>Chlamydomonas</taxon>
    </lineage>
</organism>
<dbReference type="STRING" id="1157962.A0A250XJ73"/>
<dbReference type="PANTHER" id="PTHR15830:SF10">
    <property type="entry name" value="TELOMERE LENGTH REGULATION PROTEIN TEL2 HOMOLOG"/>
    <property type="match status" value="1"/>
</dbReference>
<evidence type="ECO:0000256" key="1">
    <source>
        <dbReference type="ARBA" id="ARBA00006133"/>
    </source>
</evidence>
<dbReference type="PANTHER" id="PTHR15830">
    <property type="entry name" value="TELOMERE LENGTH REGULATION PROTEIN TEL2 FAMILY MEMBER"/>
    <property type="match status" value="1"/>
</dbReference>
<evidence type="ECO:0000313" key="4">
    <source>
        <dbReference type="EMBL" id="GAX82969.1"/>
    </source>
</evidence>
<feature type="region of interest" description="Disordered" evidence="2">
    <location>
        <begin position="286"/>
        <end position="313"/>
    </location>
</feature>
<feature type="compositionally biased region" description="Polar residues" evidence="2">
    <location>
        <begin position="397"/>
        <end position="413"/>
    </location>
</feature>
<evidence type="ECO:0000256" key="2">
    <source>
        <dbReference type="SAM" id="MobiDB-lite"/>
    </source>
</evidence>
<dbReference type="InterPro" id="IPR051970">
    <property type="entry name" value="TEL2_Regulation"/>
</dbReference>
<name>A0A250XJ73_9CHLO</name>
<dbReference type="Gene3D" id="1.25.40.720">
    <property type="entry name" value="Telomere length regulation protein 2, C-terminal domain"/>
    <property type="match status" value="1"/>
</dbReference>
<comment type="similarity">
    <text evidence="1">Belongs to the TEL2 family.</text>
</comment>
<dbReference type="OrthoDB" id="514640at2759"/>
<feature type="region of interest" description="Disordered" evidence="2">
    <location>
        <begin position="397"/>
        <end position="437"/>
    </location>
</feature>